<dbReference type="VEuPathDB" id="FungiDB:RhiirA1_480410"/>
<sequence>MLVYIDTYLEKLEDCQKINDNTNININTSPQLQTNMPSIPVYGVKDDPEIEQKIDTANSSKAIYVELFGISRKDINCTLKTNKQHELMKVLKTFIYDIQSENIQENINNPNIVKYKRQLSKRLKSSVKIALSQGKKVLKDSVWVNVMDNNIVVKDGTKGRKYSKCRQYRHYAKTCQNA</sequence>
<reference evidence="1 2" key="1">
    <citation type="submission" date="2016-04" db="EMBL/GenBank/DDBJ databases">
        <title>Genome analyses suggest a sexual origin of heterokaryosis in a supposedly ancient asexual fungus.</title>
        <authorList>
            <person name="Ropars J."/>
            <person name="Sedzielewska K."/>
            <person name="Noel J."/>
            <person name="Charron P."/>
            <person name="Farinelli L."/>
            <person name="Marton T."/>
            <person name="Kruger M."/>
            <person name="Pelin A."/>
            <person name="Brachmann A."/>
            <person name="Corradi N."/>
        </authorList>
    </citation>
    <scope>NUCLEOTIDE SEQUENCE [LARGE SCALE GENOMIC DNA]</scope>
    <source>
        <strain evidence="1 2">A5</strain>
    </source>
</reference>
<proteinExistence type="predicted"/>
<name>A0A2N0PNK0_9GLOM</name>
<reference evidence="1 2" key="2">
    <citation type="submission" date="2017-09" db="EMBL/GenBank/DDBJ databases">
        <title>Extensive intraspecific genome diversity in a model arbuscular mycorrhizal fungus.</title>
        <authorList>
            <person name="Chen E.C."/>
            <person name="Morin E."/>
            <person name="Beaudet D."/>
            <person name="Noel J."/>
            <person name="Ndikumana S."/>
            <person name="Charron P."/>
            <person name="St-Onge C."/>
            <person name="Giorgi J."/>
            <person name="Grigoriev I.V."/>
            <person name="Roux C."/>
            <person name="Martin F.M."/>
            <person name="Corradi N."/>
        </authorList>
    </citation>
    <scope>NUCLEOTIDE SEQUENCE [LARGE SCALE GENOMIC DNA]</scope>
    <source>
        <strain evidence="1 2">A5</strain>
    </source>
</reference>
<comment type="caution">
    <text evidence="1">The sequence shown here is derived from an EMBL/GenBank/DDBJ whole genome shotgun (WGS) entry which is preliminary data.</text>
</comment>
<accession>A0A2N0PNK0</accession>
<evidence type="ECO:0000313" key="1">
    <source>
        <dbReference type="EMBL" id="PKC08416.1"/>
    </source>
</evidence>
<dbReference type="VEuPathDB" id="FungiDB:FUN_004723"/>
<gene>
    <name evidence="1" type="ORF">RhiirA5_416912</name>
</gene>
<protein>
    <submittedName>
        <fullName evidence="1">Uncharacterized protein</fullName>
    </submittedName>
</protein>
<organism evidence="1 2">
    <name type="scientific">Rhizophagus irregularis</name>
    <dbReference type="NCBI Taxonomy" id="588596"/>
    <lineage>
        <taxon>Eukaryota</taxon>
        <taxon>Fungi</taxon>
        <taxon>Fungi incertae sedis</taxon>
        <taxon>Mucoromycota</taxon>
        <taxon>Glomeromycotina</taxon>
        <taxon>Glomeromycetes</taxon>
        <taxon>Glomerales</taxon>
        <taxon>Glomeraceae</taxon>
        <taxon>Rhizophagus</taxon>
    </lineage>
</organism>
<dbReference type="AlphaFoldDB" id="A0A2N0PNK0"/>
<evidence type="ECO:0000313" key="2">
    <source>
        <dbReference type="Proteomes" id="UP000232722"/>
    </source>
</evidence>
<dbReference type="Proteomes" id="UP000232722">
    <property type="component" value="Unassembled WGS sequence"/>
</dbReference>
<dbReference type="EMBL" id="LLXJ01000543">
    <property type="protein sequence ID" value="PKC08416.1"/>
    <property type="molecule type" value="Genomic_DNA"/>
</dbReference>